<dbReference type="InterPro" id="IPR036388">
    <property type="entry name" value="WH-like_DNA-bd_sf"/>
</dbReference>
<evidence type="ECO:0000259" key="13">
    <source>
        <dbReference type="PROSITE" id="PS50135"/>
    </source>
</evidence>
<feature type="region of interest" description="Disordered" evidence="11">
    <location>
        <begin position="327"/>
        <end position="361"/>
    </location>
</feature>
<dbReference type="Proteomes" id="UP000836841">
    <property type="component" value="Chromosome 7"/>
</dbReference>
<dbReference type="GO" id="GO:0006357">
    <property type="term" value="P:regulation of transcription by RNA polymerase II"/>
    <property type="evidence" value="ECO:0007669"/>
    <property type="project" value="InterPro"/>
</dbReference>
<dbReference type="Gene3D" id="3.30.60.90">
    <property type="match status" value="1"/>
</dbReference>
<dbReference type="PROSITE" id="PS51294">
    <property type="entry name" value="HTH_MYB"/>
    <property type="match status" value="1"/>
</dbReference>
<dbReference type="GO" id="GO:0003713">
    <property type="term" value="F:transcription coactivator activity"/>
    <property type="evidence" value="ECO:0007669"/>
    <property type="project" value="InterPro"/>
</dbReference>
<dbReference type="InterPro" id="IPR007526">
    <property type="entry name" value="SWIRM"/>
</dbReference>
<dbReference type="Gene3D" id="1.10.10.10">
    <property type="entry name" value="Winged helix-like DNA-binding domain superfamily/Winged helix DNA-binding domain"/>
    <property type="match status" value="1"/>
</dbReference>
<dbReference type="PROSITE" id="PS51293">
    <property type="entry name" value="SANT"/>
    <property type="match status" value="1"/>
</dbReference>
<protein>
    <recommendedName>
        <fullName evidence="9">Transcriptional adapter</fullName>
    </recommendedName>
</protein>
<dbReference type="PROSITE" id="PS50135">
    <property type="entry name" value="ZF_ZZ_2"/>
    <property type="match status" value="1"/>
</dbReference>
<dbReference type="Pfam" id="PF22941">
    <property type="entry name" value="TADA2A-like_3rd"/>
    <property type="match status" value="1"/>
</dbReference>
<dbReference type="FunFam" id="3.30.60.90:FF:000013">
    <property type="entry name" value="Transcriptional adapter"/>
    <property type="match status" value="1"/>
</dbReference>
<dbReference type="PIRSF" id="PIRSF025024">
    <property type="entry name" value="Transcriptional_adaptor_2"/>
    <property type="match status" value="1"/>
</dbReference>
<evidence type="ECO:0000256" key="7">
    <source>
        <dbReference type="ARBA" id="ARBA00023163"/>
    </source>
</evidence>
<dbReference type="Pfam" id="PF00249">
    <property type="entry name" value="Myb_DNA-binding"/>
    <property type="match status" value="1"/>
</dbReference>
<name>A0AAU9TA31_THLAR</name>
<evidence type="ECO:0000256" key="11">
    <source>
        <dbReference type="SAM" id="MobiDB-lite"/>
    </source>
</evidence>
<feature type="domain" description="SWIRM" evidence="14">
    <location>
        <begin position="378"/>
        <end position="464"/>
    </location>
</feature>
<proteinExistence type="predicted"/>
<keyword evidence="7 9" id="KW-0804">Transcription</keyword>
<evidence type="ECO:0000256" key="2">
    <source>
        <dbReference type="ARBA" id="ARBA00022723"/>
    </source>
</evidence>
<dbReference type="CDD" id="cd00167">
    <property type="entry name" value="SANT"/>
    <property type="match status" value="1"/>
</dbReference>
<feature type="domain" description="HTH myb-type" evidence="16">
    <location>
        <begin position="71"/>
        <end position="118"/>
    </location>
</feature>
<dbReference type="SMART" id="SM00717">
    <property type="entry name" value="SANT"/>
    <property type="match status" value="1"/>
</dbReference>
<evidence type="ECO:0000256" key="5">
    <source>
        <dbReference type="ARBA" id="ARBA00023015"/>
    </source>
</evidence>
<evidence type="ECO:0000259" key="15">
    <source>
        <dbReference type="PROSITE" id="PS51293"/>
    </source>
</evidence>
<keyword evidence="2" id="KW-0479">Metal-binding</keyword>
<dbReference type="PANTHER" id="PTHR12374">
    <property type="entry name" value="TRANSCRIPTIONAL ADAPTOR 2 ADA2 -RELATED"/>
    <property type="match status" value="1"/>
</dbReference>
<dbReference type="SUPFAM" id="SSF57850">
    <property type="entry name" value="RING/U-box"/>
    <property type="match status" value="1"/>
</dbReference>
<dbReference type="Gene3D" id="1.10.10.60">
    <property type="entry name" value="Homeodomain-like"/>
    <property type="match status" value="1"/>
</dbReference>
<accession>A0AAU9TA31</accession>
<dbReference type="PANTHER" id="PTHR12374:SF81">
    <property type="entry name" value="TRANSCRIPTIONAL ADAPTER ADA2B"/>
    <property type="match status" value="1"/>
</dbReference>
<comment type="subcellular location">
    <subcellularLocation>
        <location evidence="1 9">Nucleus</location>
    </subcellularLocation>
</comment>
<feature type="compositionally biased region" description="Basic and acidic residues" evidence="11">
    <location>
        <begin position="327"/>
        <end position="343"/>
    </location>
</feature>
<evidence type="ECO:0000313" key="17">
    <source>
        <dbReference type="EMBL" id="CAH2078886.1"/>
    </source>
</evidence>
<dbReference type="InterPro" id="IPR055141">
    <property type="entry name" value="TADA2A_B-like_dom"/>
</dbReference>
<feature type="region of interest" description="Disordered" evidence="11">
    <location>
        <begin position="158"/>
        <end position="186"/>
    </location>
</feature>
<dbReference type="GO" id="GO:0003677">
    <property type="term" value="F:DNA binding"/>
    <property type="evidence" value="ECO:0007669"/>
    <property type="project" value="UniProtKB-KW"/>
</dbReference>
<dbReference type="GO" id="GO:0006338">
    <property type="term" value="P:chromatin remodeling"/>
    <property type="evidence" value="ECO:0007669"/>
    <property type="project" value="TreeGrafter"/>
</dbReference>
<feature type="domain" description="SANT" evidence="15">
    <location>
        <begin position="66"/>
        <end position="118"/>
    </location>
</feature>
<evidence type="ECO:0000256" key="4">
    <source>
        <dbReference type="ARBA" id="ARBA00022833"/>
    </source>
</evidence>
<dbReference type="AlphaFoldDB" id="A0AAU9TA31"/>
<dbReference type="InterPro" id="IPR016827">
    <property type="entry name" value="Ada2/TADA2"/>
</dbReference>
<sequence length="464" mass="53518">MVQGTEGGGKYNCDYCQKDITGKIRIKCAVCPDFDLCVECMSVGAEITPHKCDHAYRVMGNLTFPLICPDWSADDEMLLLEGLEIYGLGNWAEVAEHVGTKSKEQCLEHYKNIYLNSPFFPLPDMSHVAGKNKKELQAMAKGRVEDKKEQNMKEEYPFSPPKVKVEDTQKDRSFGGKKPVAPGNNSLVELSNYNHKREEFDPEYDNDAEQLLAEMEFKDNDAPEEHELKLRVLRIYSKRLDERKRRKEFILERNLLYPNPFEKDLSQEEKVQCRRLDVFMRFHSKEEHDELLRSVVSEYRMVKRLKDLKEAQVAGCRSTAEAERYLGRKRKRENEEGMNRGKESGQFGQIPGEMGSRPPVQASSSYVNDLDLIGFTESQLLSESVSVQILNTWNKFEMSFVEKRLCSEAKLVPPVYLQMQQVMSHEIFKGNVTKKSDAYSLFKIDPTKVDRVYDMLVKKGIAQL</sequence>
<dbReference type="Pfam" id="PF25299">
    <property type="entry name" value="ZZ_ADA2"/>
    <property type="match status" value="1"/>
</dbReference>
<dbReference type="PROSITE" id="PS50934">
    <property type="entry name" value="SWIRM"/>
    <property type="match status" value="1"/>
</dbReference>
<dbReference type="InterPro" id="IPR043145">
    <property type="entry name" value="Znf_ZZ_sf"/>
</dbReference>
<dbReference type="FunFam" id="1.10.10.60:FF:000115">
    <property type="entry name" value="Transcriptional adapter 2"/>
    <property type="match status" value="1"/>
</dbReference>
<dbReference type="PROSITE" id="PS01357">
    <property type="entry name" value="ZF_ZZ_1"/>
    <property type="match status" value="1"/>
</dbReference>
<evidence type="ECO:0000256" key="6">
    <source>
        <dbReference type="ARBA" id="ARBA00023125"/>
    </source>
</evidence>
<keyword evidence="6" id="KW-0238">DNA-binding</keyword>
<gene>
    <name evidence="17" type="ORF">TAV2_LOCUS24607</name>
</gene>
<dbReference type="InterPro" id="IPR000433">
    <property type="entry name" value="Znf_ZZ"/>
</dbReference>
<feature type="domain" description="Myb-like" evidence="12">
    <location>
        <begin position="71"/>
        <end position="114"/>
    </location>
</feature>
<evidence type="ECO:0000256" key="1">
    <source>
        <dbReference type="ARBA" id="ARBA00004123"/>
    </source>
</evidence>
<evidence type="ECO:0000259" key="12">
    <source>
        <dbReference type="PROSITE" id="PS50090"/>
    </source>
</evidence>
<evidence type="ECO:0000256" key="10">
    <source>
        <dbReference type="PROSITE-ProRule" id="PRU00228"/>
    </source>
</evidence>
<dbReference type="EMBL" id="OU466863">
    <property type="protein sequence ID" value="CAH2078886.1"/>
    <property type="molecule type" value="Genomic_DNA"/>
</dbReference>
<keyword evidence="18" id="KW-1185">Reference proteome</keyword>
<dbReference type="GO" id="GO:0003682">
    <property type="term" value="F:chromatin binding"/>
    <property type="evidence" value="ECO:0007669"/>
    <property type="project" value="TreeGrafter"/>
</dbReference>
<dbReference type="InterPro" id="IPR001005">
    <property type="entry name" value="SANT/Myb"/>
</dbReference>
<keyword evidence="5 9" id="KW-0805">Transcription regulation</keyword>
<reference evidence="17 18" key="1">
    <citation type="submission" date="2022-03" db="EMBL/GenBank/DDBJ databases">
        <authorList>
            <person name="Nunn A."/>
            <person name="Chopra R."/>
            <person name="Nunn A."/>
            <person name="Contreras Garrido A."/>
        </authorList>
    </citation>
    <scope>NUCLEOTIDE SEQUENCE [LARGE SCALE GENOMIC DNA]</scope>
</reference>
<evidence type="ECO:0000313" key="18">
    <source>
        <dbReference type="Proteomes" id="UP000836841"/>
    </source>
</evidence>
<keyword evidence="3 10" id="KW-0863">Zinc-finger</keyword>
<dbReference type="PROSITE" id="PS50090">
    <property type="entry name" value="MYB_LIKE"/>
    <property type="match status" value="1"/>
</dbReference>
<evidence type="ECO:0000256" key="8">
    <source>
        <dbReference type="ARBA" id="ARBA00023242"/>
    </source>
</evidence>
<keyword evidence="4" id="KW-0862">Zinc</keyword>
<feature type="domain" description="ZZ-type" evidence="13">
    <location>
        <begin position="8"/>
        <end position="64"/>
    </location>
</feature>
<evidence type="ECO:0000256" key="9">
    <source>
        <dbReference type="PIRNR" id="PIRNR025024"/>
    </source>
</evidence>
<feature type="compositionally biased region" description="Basic and acidic residues" evidence="11">
    <location>
        <begin position="163"/>
        <end position="174"/>
    </location>
</feature>
<dbReference type="CDD" id="cd02335">
    <property type="entry name" value="ZZ_ADA2"/>
    <property type="match status" value="1"/>
</dbReference>
<evidence type="ECO:0000259" key="14">
    <source>
        <dbReference type="PROSITE" id="PS50934"/>
    </source>
</evidence>
<dbReference type="GO" id="GO:0008270">
    <property type="term" value="F:zinc ion binding"/>
    <property type="evidence" value="ECO:0007669"/>
    <property type="project" value="UniProtKB-KW"/>
</dbReference>
<dbReference type="FunFam" id="1.10.10.10:FF:000087">
    <property type="entry name" value="Transcriptional adapter 2"/>
    <property type="match status" value="1"/>
</dbReference>
<dbReference type="InterPro" id="IPR041983">
    <property type="entry name" value="ADA2-like_ZZ"/>
</dbReference>
<dbReference type="InterPro" id="IPR017884">
    <property type="entry name" value="SANT_dom"/>
</dbReference>
<organism evidence="17 18">
    <name type="scientific">Thlaspi arvense</name>
    <name type="common">Field penny-cress</name>
    <dbReference type="NCBI Taxonomy" id="13288"/>
    <lineage>
        <taxon>Eukaryota</taxon>
        <taxon>Viridiplantae</taxon>
        <taxon>Streptophyta</taxon>
        <taxon>Embryophyta</taxon>
        <taxon>Tracheophyta</taxon>
        <taxon>Spermatophyta</taxon>
        <taxon>Magnoliopsida</taxon>
        <taxon>eudicotyledons</taxon>
        <taxon>Gunneridae</taxon>
        <taxon>Pentapetalae</taxon>
        <taxon>rosids</taxon>
        <taxon>malvids</taxon>
        <taxon>Brassicales</taxon>
        <taxon>Brassicaceae</taxon>
        <taxon>Thlaspideae</taxon>
        <taxon>Thlaspi</taxon>
    </lineage>
</organism>
<dbReference type="SMART" id="SM00291">
    <property type="entry name" value="ZnF_ZZ"/>
    <property type="match status" value="1"/>
</dbReference>
<dbReference type="InterPro" id="IPR017930">
    <property type="entry name" value="Myb_dom"/>
</dbReference>
<evidence type="ECO:0000256" key="3">
    <source>
        <dbReference type="ARBA" id="ARBA00022771"/>
    </source>
</evidence>
<dbReference type="SUPFAM" id="SSF46689">
    <property type="entry name" value="Homeodomain-like"/>
    <property type="match status" value="2"/>
</dbReference>
<evidence type="ECO:0000259" key="16">
    <source>
        <dbReference type="PROSITE" id="PS51294"/>
    </source>
</evidence>
<dbReference type="GO" id="GO:0005634">
    <property type="term" value="C:nucleus"/>
    <property type="evidence" value="ECO:0007669"/>
    <property type="project" value="UniProtKB-SubCell"/>
</dbReference>
<dbReference type="InterPro" id="IPR009057">
    <property type="entry name" value="Homeodomain-like_sf"/>
</dbReference>
<keyword evidence="8 9" id="KW-0539">Nucleus</keyword>